<evidence type="ECO:0000313" key="4">
    <source>
        <dbReference type="Proteomes" id="UP001150238"/>
    </source>
</evidence>
<dbReference type="Pfam" id="PF20149">
    <property type="entry name" value="DUF6532"/>
    <property type="match status" value="1"/>
</dbReference>
<dbReference type="EMBL" id="JANVFS010000031">
    <property type="protein sequence ID" value="KAJ4470610.1"/>
    <property type="molecule type" value="Genomic_DNA"/>
</dbReference>
<feature type="region of interest" description="Disordered" evidence="1">
    <location>
        <begin position="178"/>
        <end position="238"/>
    </location>
</feature>
<evidence type="ECO:0000313" key="3">
    <source>
        <dbReference type="EMBL" id="KAJ4470610.1"/>
    </source>
</evidence>
<name>A0A9W8ZZ81_9AGAR</name>
<sequence length="580" mass="64559">MHRSRRRHRQQTPLEETKTSFAIHTDTDGSDEEHMVHDHISKHDSDGDEEEGDDNNNNNNDDNIEDELEDCTPPPPPPKRRKNAAGRSDTSEQRMSTRARTNGKPKEPNDAQLRREYEAMKKREARLKKRVQGPYEENVDADSNQDIESEDETRGNIIWGPAARPLETISTTNTVKKIAAKKRKTNRSATSTPHSAVSTSLATSASHSTATSRSTTPSRSTPTSAMPVLSSTRLASPGMPQVNDALSTAVSSFTEEKLPPLNFHAHYTATGKPKAEDYDATGKAILLRACHDFEAKVIGLNFFPTPMTRARWAEEAFLAACANANCAHSSDKRVIQLINARASRIRGDLVKWTRTKIQTVFGFNADKGKKYNKKIYQGLSARNFSAFLYKDPDLLTGYAENPSITTFISYIFTTRIGRLYESYFNPVSLNMLSGFFAVIRFAIAEWSTGECIQNPPKFTEVDNNPIMMRYLEDLEKWAGMNKNFTDKFRSRMYSRALSKVYKTQESTHTSHITGSIEASMRLELELRTGDTESEDNGMDEDSDHSDYSNPAPVDLSSAGAPRNPSTASSSTEASGNSPAG</sequence>
<feature type="compositionally biased region" description="Polar residues" evidence="1">
    <location>
        <begin position="563"/>
        <end position="580"/>
    </location>
</feature>
<feature type="compositionally biased region" description="Acidic residues" evidence="1">
    <location>
        <begin position="137"/>
        <end position="151"/>
    </location>
</feature>
<feature type="compositionally biased region" description="Polar residues" evidence="1">
    <location>
        <begin position="11"/>
        <end position="22"/>
    </location>
</feature>
<reference evidence="3" key="2">
    <citation type="journal article" date="2023" name="Proc. Natl. Acad. Sci. U.S.A.">
        <title>A global phylogenomic analysis of the shiitake genus Lentinula.</title>
        <authorList>
            <person name="Sierra-Patev S."/>
            <person name="Min B."/>
            <person name="Naranjo-Ortiz M."/>
            <person name="Looney B."/>
            <person name="Konkel Z."/>
            <person name="Slot J.C."/>
            <person name="Sakamoto Y."/>
            <person name="Steenwyk J.L."/>
            <person name="Rokas A."/>
            <person name="Carro J."/>
            <person name="Camarero S."/>
            <person name="Ferreira P."/>
            <person name="Molpeceres G."/>
            <person name="Ruiz-Duenas F.J."/>
            <person name="Serrano A."/>
            <person name="Henrissat B."/>
            <person name="Drula E."/>
            <person name="Hughes K.W."/>
            <person name="Mata J.L."/>
            <person name="Ishikawa N.K."/>
            <person name="Vargas-Isla R."/>
            <person name="Ushijima S."/>
            <person name="Smith C.A."/>
            <person name="Donoghue J."/>
            <person name="Ahrendt S."/>
            <person name="Andreopoulos W."/>
            <person name="He G."/>
            <person name="LaButti K."/>
            <person name="Lipzen A."/>
            <person name="Ng V."/>
            <person name="Riley R."/>
            <person name="Sandor L."/>
            <person name="Barry K."/>
            <person name="Martinez A.T."/>
            <person name="Xiao Y."/>
            <person name="Gibbons J.G."/>
            <person name="Terashima K."/>
            <person name="Grigoriev I.V."/>
            <person name="Hibbett D."/>
        </authorList>
    </citation>
    <scope>NUCLEOTIDE SEQUENCE</scope>
    <source>
        <strain evidence="3">Sp2 HRB7682 ss15</strain>
    </source>
</reference>
<feature type="region of interest" description="Disordered" evidence="1">
    <location>
        <begin position="1"/>
        <end position="154"/>
    </location>
</feature>
<accession>A0A9W8ZZ81</accession>
<comment type="caution">
    <text evidence="3">The sequence shown here is derived from an EMBL/GenBank/DDBJ whole genome shotgun (WGS) entry which is preliminary data.</text>
</comment>
<dbReference type="AlphaFoldDB" id="A0A9W8ZZ81"/>
<feature type="compositionally biased region" description="Low complexity" evidence="1">
    <location>
        <begin position="194"/>
        <end position="225"/>
    </location>
</feature>
<feature type="compositionally biased region" description="Acidic residues" evidence="1">
    <location>
        <begin position="531"/>
        <end position="543"/>
    </location>
</feature>
<dbReference type="Proteomes" id="UP001150238">
    <property type="component" value="Unassembled WGS sequence"/>
</dbReference>
<feature type="region of interest" description="Disordered" evidence="1">
    <location>
        <begin position="530"/>
        <end position="580"/>
    </location>
</feature>
<feature type="compositionally biased region" description="Basic and acidic residues" evidence="1">
    <location>
        <begin position="32"/>
        <end position="45"/>
    </location>
</feature>
<evidence type="ECO:0000259" key="2">
    <source>
        <dbReference type="Pfam" id="PF20149"/>
    </source>
</evidence>
<dbReference type="InterPro" id="IPR045341">
    <property type="entry name" value="DUF6532"/>
</dbReference>
<gene>
    <name evidence="3" type="ORF">C8J55DRAFT_563937</name>
</gene>
<feature type="domain" description="DUF6532" evidence="2">
    <location>
        <begin position="288"/>
        <end position="477"/>
    </location>
</feature>
<protein>
    <recommendedName>
        <fullName evidence="2">DUF6532 domain-containing protein</fullName>
    </recommendedName>
</protein>
<feature type="compositionally biased region" description="Basic and acidic residues" evidence="1">
    <location>
        <begin position="104"/>
        <end position="122"/>
    </location>
</feature>
<evidence type="ECO:0000256" key="1">
    <source>
        <dbReference type="SAM" id="MobiDB-lite"/>
    </source>
</evidence>
<reference evidence="3" key="1">
    <citation type="submission" date="2022-08" db="EMBL/GenBank/DDBJ databases">
        <authorList>
            <consortium name="DOE Joint Genome Institute"/>
            <person name="Min B."/>
            <person name="Riley R."/>
            <person name="Sierra-Patev S."/>
            <person name="Naranjo-Ortiz M."/>
            <person name="Looney B."/>
            <person name="Konkel Z."/>
            <person name="Slot J.C."/>
            <person name="Sakamoto Y."/>
            <person name="Steenwyk J.L."/>
            <person name="Rokas A."/>
            <person name="Carro J."/>
            <person name="Camarero S."/>
            <person name="Ferreira P."/>
            <person name="Molpeceres G."/>
            <person name="Ruiz-Duenas F.J."/>
            <person name="Serrano A."/>
            <person name="Henrissat B."/>
            <person name="Drula E."/>
            <person name="Hughes K.W."/>
            <person name="Mata J.L."/>
            <person name="Ishikawa N.K."/>
            <person name="Vargas-Isla R."/>
            <person name="Ushijima S."/>
            <person name="Smith C.A."/>
            <person name="Ahrendt S."/>
            <person name="Andreopoulos W."/>
            <person name="He G."/>
            <person name="Labutti K."/>
            <person name="Lipzen A."/>
            <person name="Ng V."/>
            <person name="Sandor L."/>
            <person name="Barry K."/>
            <person name="Martinez A.T."/>
            <person name="Xiao Y."/>
            <person name="Gibbons J.G."/>
            <person name="Terashima K."/>
            <person name="Hibbett D.S."/>
            <person name="Grigoriev I.V."/>
        </authorList>
    </citation>
    <scope>NUCLEOTIDE SEQUENCE</scope>
    <source>
        <strain evidence="3">Sp2 HRB7682 ss15</strain>
    </source>
</reference>
<feature type="compositionally biased region" description="Basic residues" evidence="1">
    <location>
        <begin position="1"/>
        <end position="10"/>
    </location>
</feature>
<organism evidence="3 4">
    <name type="scientific">Lentinula lateritia</name>
    <dbReference type="NCBI Taxonomy" id="40482"/>
    <lineage>
        <taxon>Eukaryota</taxon>
        <taxon>Fungi</taxon>
        <taxon>Dikarya</taxon>
        <taxon>Basidiomycota</taxon>
        <taxon>Agaricomycotina</taxon>
        <taxon>Agaricomycetes</taxon>
        <taxon>Agaricomycetidae</taxon>
        <taxon>Agaricales</taxon>
        <taxon>Marasmiineae</taxon>
        <taxon>Omphalotaceae</taxon>
        <taxon>Lentinula</taxon>
    </lineage>
</organism>
<proteinExistence type="predicted"/>